<feature type="region of interest" description="Disordered" evidence="1">
    <location>
        <begin position="242"/>
        <end position="265"/>
    </location>
</feature>
<evidence type="ECO:0000313" key="3">
    <source>
        <dbReference type="Proteomes" id="UP000076738"/>
    </source>
</evidence>
<proteinExistence type="predicted"/>
<accession>A0A167Q0W2</accession>
<organism evidence="2 3">
    <name type="scientific">Calocera viscosa (strain TUFC12733)</name>
    <dbReference type="NCBI Taxonomy" id="1330018"/>
    <lineage>
        <taxon>Eukaryota</taxon>
        <taxon>Fungi</taxon>
        <taxon>Dikarya</taxon>
        <taxon>Basidiomycota</taxon>
        <taxon>Agaricomycotina</taxon>
        <taxon>Dacrymycetes</taxon>
        <taxon>Dacrymycetales</taxon>
        <taxon>Dacrymycetaceae</taxon>
        <taxon>Calocera</taxon>
    </lineage>
</organism>
<reference evidence="2 3" key="1">
    <citation type="journal article" date="2016" name="Mol. Biol. Evol.">
        <title>Comparative Genomics of Early-Diverging Mushroom-Forming Fungi Provides Insights into the Origins of Lignocellulose Decay Capabilities.</title>
        <authorList>
            <person name="Nagy L.G."/>
            <person name="Riley R."/>
            <person name="Tritt A."/>
            <person name="Adam C."/>
            <person name="Daum C."/>
            <person name="Floudas D."/>
            <person name="Sun H."/>
            <person name="Yadav J.S."/>
            <person name="Pangilinan J."/>
            <person name="Larsson K.H."/>
            <person name="Matsuura K."/>
            <person name="Barry K."/>
            <person name="Labutti K."/>
            <person name="Kuo R."/>
            <person name="Ohm R.A."/>
            <person name="Bhattacharya S.S."/>
            <person name="Shirouzu T."/>
            <person name="Yoshinaga Y."/>
            <person name="Martin F.M."/>
            <person name="Grigoriev I.V."/>
            <person name="Hibbett D.S."/>
        </authorList>
    </citation>
    <scope>NUCLEOTIDE SEQUENCE [LARGE SCALE GENOMIC DNA]</scope>
    <source>
        <strain evidence="2 3">TUFC12733</strain>
    </source>
</reference>
<gene>
    <name evidence="2" type="ORF">CALVIDRAFT_377258</name>
</gene>
<dbReference type="AlphaFoldDB" id="A0A167Q0W2"/>
<feature type="compositionally biased region" description="Polar residues" evidence="1">
    <location>
        <begin position="242"/>
        <end position="259"/>
    </location>
</feature>
<name>A0A167Q0W2_CALVF</name>
<evidence type="ECO:0000256" key="1">
    <source>
        <dbReference type="SAM" id="MobiDB-lite"/>
    </source>
</evidence>
<keyword evidence="3" id="KW-1185">Reference proteome</keyword>
<sequence length="265" mass="28982">MYSHQSAVAVQQVVFNCGGENRGARPTGSPCPLPYAKSHRQICVVRLPVADRFSTCNQTSDSPAGVGFRHRLHGSPEGRMVVRLCPPLPPAAPTRLSACVASRLQPRALMRDTAPRRDKLNSRITAFFHHRVVPGNDFYNSAPCSGLAPHSHTGRKSYRPEDRMHSCLSPDFRHASPYHLMLHAAETGPTIVCIKYSAVRAPPRAACSSNIFLSRQGNNHVHGPPLPNSLIVVRPCLFLRNSTENPPKTDQSRNLSSGRPPSGPL</sequence>
<dbReference type="EMBL" id="KV417272">
    <property type="protein sequence ID" value="KZO99309.1"/>
    <property type="molecule type" value="Genomic_DNA"/>
</dbReference>
<protein>
    <submittedName>
        <fullName evidence="2">Uncharacterized protein</fullName>
    </submittedName>
</protein>
<evidence type="ECO:0000313" key="2">
    <source>
        <dbReference type="EMBL" id="KZO99309.1"/>
    </source>
</evidence>
<dbReference type="Proteomes" id="UP000076738">
    <property type="component" value="Unassembled WGS sequence"/>
</dbReference>